<dbReference type="SUPFAM" id="SSF55729">
    <property type="entry name" value="Acyl-CoA N-acyltransferases (Nat)"/>
    <property type="match status" value="1"/>
</dbReference>
<dbReference type="GO" id="GO:0016747">
    <property type="term" value="F:acyltransferase activity, transferring groups other than amino-acyl groups"/>
    <property type="evidence" value="ECO:0007669"/>
    <property type="project" value="InterPro"/>
</dbReference>
<dbReference type="PROSITE" id="PS51186">
    <property type="entry name" value="GNAT"/>
    <property type="match status" value="1"/>
</dbReference>
<dbReference type="OrthoDB" id="9805924at2"/>
<dbReference type="InterPro" id="IPR000182">
    <property type="entry name" value="GNAT_dom"/>
</dbReference>
<comment type="caution">
    <text evidence="4">The sequence shown here is derived from an EMBL/GenBank/DDBJ whole genome shotgun (WGS) entry which is preliminary data.</text>
</comment>
<evidence type="ECO:0000256" key="1">
    <source>
        <dbReference type="ARBA" id="ARBA00022679"/>
    </source>
</evidence>
<evidence type="ECO:0000313" key="4">
    <source>
        <dbReference type="EMBL" id="RKN82219.1"/>
    </source>
</evidence>
<dbReference type="CDD" id="cd04301">
    <property type="entry name" value="NAT_SF"/>
    <property type="match status" value="1"/>
</dbReference>
<gene>
    <name evidence="4" type="ORF">D7M11_17915</name>
</gene>
<protein>
    <submittedName>
        <fullName evidence="4">GNAT family N-acetyltransferase</fullName>
    </submittedName>
</protein>
<dbReference type="Gene3D" id="3.40.630.30">
    <property type="match status" value="1"/>
</dbReference>
<dbReference type="InterPro" id="IPR056935">
    <property type="entry name" value="Rv0428c-like_C"/>
</dbReference>
<dbReference type="PANTHER" id="PTHR43420">
    <property type="entry name" value="ACETYLTRANSFERASE"/>
    <property type="match status" value="1"/>
</dbReference>
<dbReference type="AlphaFoldDB" id="A0A3B0CE23"/>
<proteinExistence type="predicted"/>
<keyword evidence="2" id="KW-0012">Acyltransferase</keyword>
<dbReference type="PANTHER" id="PTHR43420:SF12">
    <property type="entry name" value="N-ACETYLTRANSFERASE DOMAIN-CONTAINING PROTEIN"/>
    <property type="match status" value="1"/>
</dbReference>
<dbReference type="InterPro" id="IPR016181">
    <property type="entry name" value="Acyl_CoA_acyltransferase"/>
</dbReference>
<sequence length="259" mass="29362">MYKSIEELTLNSWPAEQTLLLQGWLVRYASGFTKRSNSVSPLYDYAGRDTEALVRTCETYYNERGLDSVFKLTPYTSPGNLDTILEERGYAYADKSGVRGIDLERAALPRLTATLSEEWSDDWLAGMAACNRLSPGQIETCRRIMRSQTLRHAYFTLHDGGIPVAYGLGVIQHGYIGLYDIVTGENCRRKGYGEQLVLNILHWGKQNGATHSYLQVVESNSAAVRLYDKIGYQPLYSYWYRVKKYDPGQDVSFVFSPDS</sequence>
<name>A0A3B0CE23_9BACL</name>
<dbReference type="EMBL" id="RBAH01000012">
    <property type="protein sequence ID" value="RKN82219.1"/>
    <property type="molecule type" value="Genomic_DNA"/>
</dbReference>
<dbReference type="InterPro" id="IPR050680">
    <property type="entry name" value="YpeA/RimI_acetyltransf"/>
</dbReference>
<dbReference type="RefSeq" id="WP_120748602.1">
    <property type="nucleotide sequence ID" value="NZ_RBAH01000012.1"/>
</dbReference>
<keyword evidence="1 4" id="KW-0808">Transferase</keyword>
<feature type="domain" description="N-acetyltransferase" evidence="3">
    <location>
        <begin position="113"/>
        <end position="247"/>
    </location>
</feature>
<evidence type="ECO:0000313" key="5">
    <source>
        <dbReference type="Proteomes" id="UP000282311"/>
    </source>
</evidence>
<dbReference type="Proteomes" id="UP000282311">
    <property type="component" value="Unassembled WGS sequence"/>
</dbReference>
<accession>A0A3B0CE23</accession>
<dbReference type="Pfam" id="PF24553">
    <property type="entry name" value="Rv0428c_C"/>
    <property type="match status" value="1"/>
</dbReference>
<organism evidence="4 5">
    <name type="scientific">Paenibacillus ginsengarvi</name>
    <dbReference type="NCBI Taxonomy" id="400777"/>
    <lineage>
        <taxon>Bacteria</taxon>
        <taxon>Bacillati</taxon>
        <taxon>Bacillota</taxon>
        <taxon>Bacilli</taxon>
        <taxon>Bacillales</taxon>
        <taxon>Paenibacillaceae</taxon>
        <taxon>Paenibacillus</taxon>
    </lineage>
</organism>
<evidence type="ECO:0000256" key="2">
    <source>
        <dbReference type="ARBA" id="ARBA00023315"/>
    </source>
</evidence>
<reference evidence="4 5" key="1">
    <citation type="journal article" date="2007" name="Int. J. Syst. Evol. Microbiol.">
        <title>Paenibacillus ginsengarvi sp. nov., isolated from soil from ginseng cultivation.</title>
        <authorList>
            <person name="Yoon M.H."/>
            <person name="Ten L.N."/>
            <person name="Im W.T."/>
        </authorList>
    </citation>
    <scope>NUCLEOTIDE SEQUENCE [LARGE SCALE GENOMIC DNA]</scope>
    <source>
        <strain evidence="4 5">KCTC 13059</strain>
    </source>
</reference>
<keyword evidence="5" id="KW-1185">Reference proteome</keyword>
<evidence type="ECO:0000259" key="3">
    <source>
        <dbReference type="PROSITE" id="PS51186"/>
    </source>
</evidence>